<dbReference type="PANTHER" id="PTHR43434:SF25">
    <property type="entry name" value="PHOSPHOGLYCOLATE PHOSPHATASE"/>
    <property type="match status" value="1"/>
</dbReference>
<evidence type="ECO:0000313" key="1">
    <source>
        <dbReference type="EMBL" id="MET3557682.1"/>
    </source>
</evidence>
<name>A0ABV2FGI8_9STRE</name>
<comment type="caution">
    <text evidence="1">The sequence shown here is derived from an EMBL/GenBank/DDBJ whole genome shotgun (WGS) entry which is preliminary data.</text>
</comment>
<gene>
    <name evidence="1" type="ORF">ABID29_000792</name>
</gene>
<dbReference type="SFLD" id="SFLDS00003">
    <property type="entry name" value="Haloacid_Dehalogenase"/>
    <property type="match status" value="1"/>
</dbReference>
<dbReference type="InterPro" id="IPR036412">
    <property type="entry name" value="HAD-like_sf"/>
</dbReference>
<dbReference type="Proteomes" id="UP001549122">
    <property type="component" value="Unassembled WGS sequence"/>
</dbReference>
<dbReference type="InterPro" id="IPR041492">
    <property type="entry name" value="HAD_2"/>
</dbReference>
<keyword evidence="2" id="KW-1185">Reference proteome</keyword>
<keyword evidence="1" id="KW-0378">Hydrolase</keyword>
<protein>
    <submittedName>
        <fullName evidence="1">HAD superfamily hydrolase (TIGR01549 family)</fullName>
    </submittedName>
</protein>
<dbReference type="PANTHER" id="PTHR43434">
    <property type="entry name" value="PHOSPHOGLYCOLATE PHOSPHATASE"/>
    <property type="match status" value="1"/>
</dbReference>
<dbReference type="InterPro" id="IPR023214">
    <property type="entry name" value="HAD_sf"/>
</dbReference>
<sequence length="198" mass="22367">MELMRYRDYIWDLGGTLLDNYELSTQAFCETLEAFDRPVPEHDAVYAALKISTAEAIARYAADIPDFLGRYKENEAIDLQRPILFSGAKETLEAIVAEGGRHFLWSHRDSQVLDILERAGIISYFEEVVTADQGFPRKPDPKALLYLKDKYQMTDALVIGDREIDILAGQTAGMATYLVDGDHCLKDILDLDRTEEVG</sequence>
<dbReference type="Gene3D" id="3.40.50.1000">
    <property type="entry name" value="HAD superfamily/HAD-like"/>
    <property type="match status" value="1"/>
</dbReference>
<dbReference type="SFLD" id="SFLDG01129">
    <property type="entry name" value="C1.5:_HAD__Beta-PGM__Phosphata"/>
    <property type="match status" value="1"/>
</dbReference>
<dbReference type="NCBIfam" id="TIGR01549">
    <property type="entry name" value="HAD-SF-IA-v1"/>
    <property type="match status" value="1"/>
</dbReference>
<proteinExistence type="predicted"/>
<dbReference type="InterPro" id="IPR050155">
    <property type="entry name" value="HAD-like_hydrolase_sf"/>
</dbReference>
<dbReference type="Gene3D" id="1.10.150.240">
    <property type="entry name" value="Putative phosphatase, domain 2"/>
    <property type="match status" value="1"/>
</dbReference>
<evidence type="ECO:0000313" key="2">
    <source>
        <dbReference type="Proteomes" id="UP001549122"/>
    </source>
</evidence>
<dbReference type="EMBL" id="JBEPLO010000006">
    <property type="protein sequence ID" value="MET3557682.1"/>
    <property type="molecule type" value="Genomic_DNA"/>
</dbReference>
<organism evidence="1 2">
    <name type="scientific">Streptococcus rupicaprae</name>
    <dbReference type="NCBI Taxonomy" id="759619"/>
    <lineage>
        <taxon>Bacteria</taxon>
        <taxon>Bacillati</taxon>
        <taxon>Bacillota</taxon>
        <taxon>Bacilli</taxon>
        <taxon>Lactobacillales</taxon>
        <taxon>Streptococcaceae</taxon>
        <taxon>Streptococcus</taxon>
    </lineage>
</organism>
<accession>A0ABV2FGI8</accession>
<dbReference type="Pfam" id="PF13419">
    <property type="entry name" value="HAD_2"/>
    <property type="match status" value="1"/>
</dbReference>
<dbReference type="InterPro" id="IPR023198">
    <property type="entry name" value="PGP-like_dom2"/>
</dbReference>
<reference evidence="1 2" key="1">
    <citation type="submission" date="2024-06" db="EMBL/GenBank/DDBJ databases">
        <title>Genomic Encyclopedia of Type Strains, Phase IV (KMG-IV): sequencing the most valuable type-strain genomes for metagenomic binning, comparative biology and taxonomic classification.</title>
        <authorList>
            <person name="Goeker M."/>
        </authorList>
    </citation>
    <scope>NUCLEOTIDE SEQUENCE [LARGE SCALE GENOMIC DNA]</scope>
    <source>
        <strain evidence="1 2">DSM 28303</strain>
    </source>
</reference>
<dbReference type="InterPro" id="IPR006439">
    <property type="entry name" value="HAD-SF_hydro_IA"/>
</dbReference>
<dbReference type="GO" id="GO:0016787">
    <property type="term" value="F:hydrolase activity"/>
    <property type="evidence" value="ECO:0007669"/>
    <property type="project" value="UniProtKB-KW"/>
</dbReference>
<dbReference type="SUPFAM" id="SSF56784">
    <property type="entry name" value="HAD-like"/>
    <property type="match status" value="1"/>
</dbReference>